<feature type="transmembrane region" description="Helical" evidence="1">
    <location>
        <begin position="139"/>
        <end position="157"/>
    </location>
</feature>
<evidence type="ECO:0000256" key="1">
    <source>
        <dbReference type="SAM" id="Phobius"/>
    </source>
</evidence>
<reference evidence="2" key="1">
    <citation type="submission" date="2022-08" db="EMBL/GenBank/DDBJ databases">
        <title>Alicyclobacillus dauci DSM2870, complete genome.</title>
        <authorList>
            <person name="Wang Q."/>
            <person name="Cai R."/>
            <person name="Wang Z."/>
        </authorList>
    </citation>
    <scope>NUCLEOTIDE SEQUENCE</scope>
    <source>
        <strain evidence="2">DSM 28700</strain>
    </source>
</reference>
<proteinExistence type="predicted"/>
<dbReference type="EMBL" id="CP104064">
    <property type="protein sequence ID" value="WAH38302.1"/>
    <property type="molecule type" value="Genomic_DNA"/>
</dbReference>
<evidence type="ECO:0000313" key="3">
    <source>
        <dbReference type="Proteomes" id="UP001164803"/>
    </source>
</evidence>
<feature type="transmembrane region" description="Helical" evidence="1">
    <location>
        <begin position="84"/>
        <end position="103"/>
    </location>
</feature>
<accession>A0ABY6Z6R8</accession>
<protein>
    <submittedName>
        <fullName evidence="2">Uncharacterized protein</fullName>
    </submittedName>
</protein>
<dbReference type="Proteomes" id="UP001164803">
    <property type="component" value="Chromosome"/>
</dbReference>
<keyword evidence="3" id="KW-1185">Reference proteome</keyword>
<dbReference type="RefSeq" id="WP_268045869.1">
    <property type="nucleotide sequence ID" value="NZ_CP104064.1"/>
</dbReference>
<feature type="transmembrane region" description="Helical" evidence="1">
    <location>
        <begin position="115"/>
        <end position="133"/>
    </location>
</feature>
<feature type="transmembrane region" description="Helical" evidence="1">
    <location>
        <begin position="169"/>
        <end position="191"/>
    </location>
</feature>
<evidence type="ECO:0000313" key="2">
    <source>
        <dbReference type="EMBL" id="WAH38302.1"/>
    </source>
</evidence>
<gene>
    <name evidence="2" type="ORF">NZD86_07410</name>
</gene>
<keyword evidence="1" id="KW-0472">Membrane</keyword>
<keyword evidence="1" id="KW-0812">Transmembrane</keyword>
<feature type="transmembrane region" description="Helical" evidence="1">
    <location>
        <begin position="49"/>
        <end position="72"/>
    </location>
</feature>
<keyword evidence="1" id="KW-1133">Transmembrane helix</keyword>
<name>A0ABY6Z6R8_9BACL</name>
<organism evidence="2 3">
    <name type="scientific">Alicyclobacillus dauci</name>
    <dbReference type="NCBI Taxonomy" id="1475485"/>
    <lineage>
        <taxon>Bacteria</taxon>
        <taxon>Bacillati</taxon>
        <taxon>Bacillota</taxon>
        <taxon>Bacilli</taxon>
        <taxon>Bacillales</taxon>
        <taxon>Alicyclobacillaceae</taxon>
        <taxon>Alicyclobacillus</taxon>
    </lineage>
</organism>
<sequence>MNDVFPISSFWPVAIGFFGLGTNYFVQGGTALFNGPNWSQDSRQLDKTVALWGIFFGGFMQFITGTYIMVGLSWFPVYRNATPLYMAALAFTSYGVHWIILGWRRYVGAESGPEAWMAIGMLVLSALGVISFWNNGDIPVAILFIGLVLVYISEIVARASGIHGHKTVGFFMFITGIWLMYLTIGVTLNFANKMHFWV</sequence>